<dbReference type="OrthoDB" id="2286242at2759"/>
<dbReference type="AlphaFoldDB" id="A0A8X6UI89"/>
<protein>
    <submittedName>
        <fullName evidence="1">Retrovirus-related Pol polyprotein from transposon 297</fullName>
    </submittedName>
</protein>
<keyword evidence="2" id="KW-1185">Reference proteome</keyword>
<dbReference type="PANTHER" id="PTHR33064">
    <property type="entry name" value="POL PROTEIN"/>
    <property type="match status" value="1"/>
</dbReference>
<sequence length="112" mass="13036">MVFALMLENVPSEKSSLNFLGFELTENGIEPLPVRVQCIPDFFFSPQRCQLRRFLGMFNLYHKFIAKATDVIHPLEKVLEGYKNNKKSWCDVKKSEWRKLLLSSKASNRALL</sequence>
<dbReference type="EMBL" id="BMAW01127929">
    <property type="protein sequence ID" value="GFU23252.1"/>
    <property type="molecule type" value="Genomic_DNA"/>
</dbReference>
<dbReference type="GO" id="GO:0071897">
    <property type="term" value="P:DNA biosynthetic process"/>
    <property type="evidence" value="ECO:0007669"/>
    <property type="project" value="UniProtKB-ARBA"/>
</dbReference>
<evidence type="ECO:0000313" key="2">
    <source>
        <dbReference type="Proteomes" id="UP000887013"/>
    </source>
</evidence>
<dbReference type="PANTHER" id="PTHR33064:SF37">
    <property type="entry name" value="RIBONUCLEASE H"/>
    <property type="match status" value="1"/>
</dbReference>
<dbReference type="InterPro" id="IPR043128">
    <property type="entry name" value="Rev_trsase/Diguanyl_cyclase"/>
</dbReference>
<gene>
    <name evidence="1" type="primary">pol_988</name>
    <name evidence="1" type="ORF">NPIL_501291</name>
</gene>
<evidence type="ECO:0000313" key="1">
    <source>
        <dbReference type="EMBL" id="GFU23252.1"/>
    </source>
</evidence>
<reference evidence="1" key="1">
    <citation type="submission" date="2020-08" db="EMBL/GenBank/DDBJ databases">
        <title>Multicomponent nature underlies the extraordinary mechanical properties of spider dragline silk.</title>
        <authorList>
            <person name="Kono N."/>
            <person name="Nakamura H."/>
            <person name="Mori M."/>
            <person name="Yoshida Y."/>
            <person name="Ohtoshi R."/>
            <person name="Malay A.D."/>
            <person name="Moran D.A.P."/>
            <person name="Tomita M."/>
            <person name="Numata K."/>
            <person name="Arakawa K."/>
        </authorList>
    </citation>
    <scope>NUCLEOTIDE SEQUENCE</scope>
</reference>
<proteinExistence type="predicted"/>
<dbReference type="Proteomes" id="UP000887013">
    <property type="component" value="Unassembled WGS sequence"/>
</dbReference>
<dbReference type="SUPFAM" id="SSF56672">
    <property type="entry name" value="DNA/RNA polymerases"/>
    <property type="match status" value="1"/>
</dbReference>
<accession>A0A8X6UI89</accession>
<comment type="caution">
    <text evidence="1">The sequence shown here is derived from an EMBL/GenBank/DDBJ whole genome shotgun (WGS) entry which is preliminary data.</text>
</comment>
<dbReference type="Gene3D" id="3.30.70.270">
    <property type="match status" value="1"/>
</dbReference>
<organism evidence="1 2">
    <name type="scientific">Nephila pilipes</name>
    <name type="common">Giant wood spider</name>
    <name type="synonym">Nephila maculata</name>
    <dbReference type="NCBI Taxonomy" id="299642"/>
    <lineage>
        <taxon>Eukaryota</taxon>
        <taxon>Metazoa</taxon>
        <taxon>Ecdysozoa</taxon>
        <taxon>Arthropoda</taxon>
        <taxon>Chelicerata</taxon>
        <taxon>Arachnida</taxon>
        <taxon>Araneae</taxon>
        <taxon>Araneomorphae</taxon>
        <taxon>Entelegynae</taxon>
        <taxon>Araneoidea</taxon>
        <taxon>Nephilidae</taxon>
        <taxon>Nephila</taxon>
    </lineage>
</organism>
<dbReference type="InterPro" id="IPR043502">
    <property type="entry name" value="DNA/RNA_pol_sf"/>
</dbReference>
<dbReference type="InterPro" id="IPR051320">
    <property type="entry name" value="Viral_Replic_Matur_Polypro"/>
</dbReference>
<name>A0A8X6UI89_NEPPI</name>